<feature type="region of interest" description="Disordered" evidence="8">
    <location>
        <begin position="205"/>
        <end position="236"/>
    </location>
</feature>
<evidence type="ECO:0000256" key="3">
    <source>
        <dbReference type="ARBA" id="ARBA00022723"/>
    </source>
</evidence>
<proteinExistence type="inferred from homology"/>
<evidence type="ECO:0000313" key="10">
    <source>
        <dbReference type="EMBL" id="TDL24883.1"/>
    </source>
</evidence>
<evidence type="ECO:0000256" key="7">
    <source>
        <dbReference type="PROSITE-ProRule" id="PRU00047"/>
    </source>
</evidence>
<evidence type="ECO:0000256" key="4">
    <source>
        <dbReference type="ARBA" id="ARBA00022771"/>
    </source>
</evidence>
<dbReference type="GO" id="GO:0005654">
    <property type="term" value="C:nucleoplasm"/>
    <property type="evidence" value="ECO:0007669"/>
    <property type="project" value="UniProtKB-SubCell"/>
</dbReference>
<dbReference type="OrthoDB" id="429967at2759"/>
<keyword evidence="5" id="KW-0862">Zinc</keyword>
<comment type="similarity">
    <text evidence="2">Belongs to the ZCCHC8 family.</text>
</comment>
<feature type="compositionally biased region" description="Basic and acidic residues" evidence="8">
    <location>
        <begin position="205"/>
        <end position="221"/>
    </location>
</feature>
<reference evidence="10 11" key="1">
    <citation type="submission" date="2018-06" db="EMBL/GenBank/DDBJ databases">
        <title>A transcriptomic atlas of mushroom development highlights an independent origin of complex multicellularity.</title>
        <authorList>
            <consortium name="DOE Joint Genome Institute"/>
            <person name="Krizsan K."/>
            <person name="Almasi E."/>
            <person name="Merenyi Z."/>
            <person name="Sahu N."/>
            <person name="Viragh M."/>
            <person name="Koszo T."/>
            <person name="Mondo S."/>
            <person name="Kiss B."/>
            <person name="Balint B."/>
            <person name="Kues U."/>
            <person name="Barry K."/>
            <person name="Hegedus J.C."/>
            <person name="Henrissat B."/>
            <person name="Johnson J."/>
            <person name="Lipzen A."/>
            <person name="Ohm R."/>
            <person name="Nagy I."/>
            <person name="Pangilinan J."/>
            <person name="Yan J."/>
            <person name="Xiong Y."/>
            <person name="Grigoriev I.V."/>
            <person name="Hibbett D.S."/>
            <person name="Nagy L.G."/>
        </authorList>
    </citation>
    <scope>NUCLEOTIDE SEQUENCE [LARGE SCALE GENOMIC DNA]</scope>
    <source>
        <strain evidence="10 11">SZMC22713</strain>
    </source>
</reference>
<evidence type="ECO:0000256" key="8">
    <source>
        <dbReference type="SAM" id="MobiDB-lite"/>
    </source>
</evidence>
<feature type="compositionally biased region" description="Low complexity" evidence="8">
    <location>
        <begin position="223"/>
        <end position="236"/>
    </location>
</feature>
<dbReference type="InterPro" id="IPR001878">
    <property type="entry name" value="Znf_CCHC"/>
</dbReference>
<keyword evidence="6" id="KW-0539">Nucleus</keyword>
<accession>A0A4Y7QB34</accession>
<dbReference type="STRING" id="50990.A0A4Y7QB34"/>
<dbReference type="InterPro" id="IPR052115">
    <property type="entry name" value="NEXT_complex_subunit_ZCCHC8"/>
</dbReference>
<dbReference type="GO" id="GO:0003723">
    <property type="term" value="F:RNA binding"/>
    <property type="evidence" value="ECO:0007669"/>
    <property type="project" value="TreeGrafter"/>
</dbReference>
<keyword evidence="3" id="KW-0479">Metal-binding</keyword>
<dbReference type="PANTHER" id="PTHR13316:SF0">
    <property type="entry name" value="ZINC FINGER CCHC DOMAIN-CONTAINING PROTEIN 8"/>
    <property type="match status" value="1"/>
</dbReference>
<dbReference type="InterPro" id="IPR006568">
    <property type="entry name" value="PSP_pro-rich"/>
</dbReference>
<dbReference type="GO" id="GO:0008270">
    <property type="term" value="F:zinc ion binding"/>
    <property type="evidence" value="ECO:0007669"/>
    <property type="project" value="UniProtKB-KW"/>
</dbReference>
<dbReference type="GO" id="GO:0071013">
    <property type="term" value="C:catalytic step 2 spliceosome"/>
    <property type="evidence" value="ECO:0007669"/>
    <property type="project" value="TreeGrafter"/>
</dbReference>
<name>A0A4Y7QB34_9AGAM</name>
<protein>
    <recommendedName>
        <fullName evidence="9">CCHC-type domain-containing protein</fullName>
    </recommendedName>
</protein>
<organism evidence="10 11">
    <name type="scientific">Rickenella mellea</name>
    <dbReference type="NCBI Taxonomy" id="50990"/>
    <lineage>
        <taxon>Eukaryota</taxon>
        <taxon>Fungi</taxon>
        <taxon>Dikarya</taxon>
        <taxon>Basidiomycota</taxon>
        <taxon>Agaricomycotina</taxon>
        <taxon>Agaricomycetes</taxon>
        <taxon>Hymenochaetales</taxon>
        <taxon>Rickenellaceae</taxon>
        <taxon>Rickenella</taxon>
    </lineage>
</organism>
<evidence type="ECO:0000313" key="11">
    <source>
        <dbReference type="Proteomes" id="UP000294933"/>
    </source>
</evidence>
<comment type="subcellular location">
    <subcellularLocation>
        <location evidence="1">Nucleus</location>
        <location evidence="1">Nucleoplasm</location>
    </subcellularLocation>
</comment>
<keyword evidence="4 7" id="KW-0863">Zinc-finger</keyword>
<evidence type="ECO:0000256" key="2">
    <source>
        <dbReference type="ARBA" id="ARBA00007497"/>
    </source>
</evidence>
<feature type="domain" description="CCHC-type" evidence="9">
    <location>
        <begin position="41"/>
        <end position="58"/>
    </location>
</feature>
<keyword evidence="11" id="KW-1185">Reference proteome</keyword>
<evidence type="ECO:0000256" key="5">
    <source>
        <dbReference type="ARBA" id="ARBA00022833"/>
    </source>
</evidence>
<evidence type="ECO:0000259" key="9">
    <source>
        <dbReference type="PROSITE" id="PS50158"/>
    </source>
</evidence>
<gene>
    <name evidence="10" type="ORF">BD410DRAFT_896486</name>
</gene>
<dbReference type="Pfam" id="PF04046">
    <property type="entry name" value="PSP"/>
    <property type="match status" value="1"/>
</dbReference>
<dbReference type="PROSITE" id="PS50158">
    <property type="entry name" value="ZF_CCHC"/>
    <property type="match status" value="1"/>
</dbReference>
<dbReference type="EMBL" id="ML170165">
    <property type="protein sequence ID" value="TDL24883.1"/>
    <property type="molecule type" value="Genomic_DNA"/>
</dbReference>
<evidence type="ECO:0000256" key="6">
    <source>
        <dbReference type="ARBA" id="ARBA00023242"/>
    </source>
</evidence>
<evidence type="ECO:0000256" key="1">
    <source>
        <dbReference type="ARBA" id="ARBA00004642"/>
    </source>
</evidence>
<dbReference type="PANTHER" id="PTHR13316">
    <property type="entry name" value="ZINC FINGER, CCHC DOMAIN CONTAINING 8"/>
    <property type="match status" value="1"/>
</dbReference>
<feature type="region of interest" description="Disordered" evidence="8">
    <location>
        <begin position="352"/>
        <end position="373"/>
    </location>
</feature>
<sequence length="373" mass="41449">MTPHEEYWKETTGLCDYLFDSIDDVALGFEVPSSGNGADERRCFNCGSTSHVLTSCPSQRNEPLIALSRALFNFTHTSSGEPERVHVAIGRRARRLLWLDEFAPGEIRGSLLRDALGLRDDDAGEYAPWLKQMLKWGYPKGWTGERDPRHQVQDRILYGFENGDDGEEEDAGELWDDDDFVIFGDWGTEEPVNLAKASVWEERPPAWEANSRHSVNEHDNDSGSDTESTTSESTENTPIRRWATYKTTLFSNTLLPIYFGTPLPALQLDYAAGTSSTYTPDREALWLRIISGNASPSESKNGGDIAQSALEGGRHGGVRPWRWPGAFSAFGPVGWKPGLSLPRESLEVVHADGQPSPVVFPGEEGHEDMDMSD</sequence>
<dbReference type="AlphaFoldDB" id="A0A4Y7QB34"/>
<dbReference type="Proteomes" id="UP000294933">
    <property type="component" value="Unassembled WGS sequence"/>
</dbReference>
<dbReference type="VEuPathDB" id="FungiDB:BD410DRAFT_896486"/>